<sequence length="339" mass="36069">MSDNTRLYENAGNVGLTLAQGPRDAVIYGSATSVRLSRSFVAMGGFRFRGQYTRGMVPTFAMADKVASVAPAGLGAERSNCKESWYAAFACANEGDASAVVKTMPFLRVGSISGNVITLNKAGEGTHDIAEKSYDWMADNNLAGVQCLVISEGGQWSGRVATVVANTATTLTLDNIGALSFGAFLLPAPPGFAHFCYLASFYLDTHEVRNIYDTGTEVVSRGIYLLRPETPGASPGPVGTLMDCSGYIAPLATGVRMDSRCVMSTSATGDYAEYFSPDSGNHDVRTNYDLKDNSGSRSFVFGGVSLAFLYPQTFNFKNAGTLAAKRSEGRIAPTGWFEP</sequence>
<comment type="caution">
    <text evidence="1">The sequence shown here is derived from an EMBL/GenBank/DDBJ whole genome shotgun (WGS) entry which is preliminary data.</text>
</comment>
<evidence type="ECO:0000313" key="2">
    <source>
        <dbReference type="Proteomes" id="UP000269115"/>
    </source>
</evidence>
<dbReference type="AlphaFoldDB" id="A0A9X8EJK5"/>
<dbReference type="EMBL" id="RJUR01000013">
    <property type="protein sequence ID" value="ROQ49953.1"/>
    <property type="molecule type" value="Genomic_DNA"/>
</dbReference>
<reference evidence="1 2" key="1">
    <citation type="submission" date="2018-11" db="EMBL/GenBank/DDBJ databases">
        <title>Genomic analyses of the natural microbiome of Caenorhabditis elegans.</title>
        <authorList>
            <person name="Samuel B."/>
        </authorList>
    </citation>
    <scope>NUCLEOTIDE SEQUENCE [LARGE SCALE GENOMIC DNA]</scope>
    <source>
        <strain evidence="1 2">BIGb0473</strain>
    </source>
</reference>
<protein>
    <submittedName>
        <fullName evidence="1">Uncharacterized protein</fullName>
    </submittedName>
</protein>
<organism evidence="1 2">
    <name type="scientific">Pseudomonas putida</name>
    <name type="common">Arthrobacter siderocapsulatus</name>
    <dbReference type="NCBI Taxonomy" id="303"/>
    <lineage>
        <taxon>Bacteria</taxon>
        <taxon>Pseudomonadati</taxon>
        <taxon>Pseudomonadota</taxon>
        <taxon>Gammaproteobacteria</taxon>
        <taxon>Pseudomonadales</taxon>
        <taxon>Pseudomonadaceae</taxon>
        <taxon>Pseudomonas</taxon>
    </lineage>
</organism>
<dbReference type="GeneID" id="87479882"/>
<accession>A0A9X8EJK5</accession>
<evidence type="ECO:0000313" key="1">
    <source>
        <dbReference type="EMBL" id="ROQ49953.1"/>
    </source>
</evidence>
<dbReference type="RefSeq" id="WP_148071543.1">
    <property type="nucleotide sequence ID" value="NZ_LKGZ01000034.1"/>
</dbReference>
<proteinExistence type="predicted"/>
<gene>
    <name evidence="1" type="ORF">EDF85_2740</name>
</gene>
<name>A0A9X8EJK5_PSEPU</name>
<dbReference type="Proteomes" id="UP000269115">
    <property type="component" value="Unassembled WGS sequence"/>
</dbReference>